<proteinExistence type="predicted"/>
<organism evidence="1">
    <name type="scientific">marine sediment metagenome</name>
    <dbReference type="NCBI Taxonomy" id="412755"/>
    <lineage>
        <taxon>unclassified sequences</taxon>
        <taxon>metagenomes</taxon>
        <taxon>ecological metagenomes</taxon>
    </lineage>
</organism>
<evidence type="ECO:0000313" key="1">
    <source>
        <dbReference type="EMBL" id="GAI18337.1"/>
    </source>
</evidence>
<reference evidence="1" key="1">
    <citation type="journal article" date="2014" name="Front. Microbiol.">
        <title>High frequency of phylogenetically diverse reductive dehalogenase-homologous genes in deep subseafloor sedimentary metagenomes.</title>
        <authorList>
            <person name="Kawai M."/>
            <person name="Futagami T."/>
            <person name="Toyoda A."/>
            <person name="Takaki Y."/>
            <person name="Nishi S."/>
            <person name="Hori S."/>
            <person name="Arai W."/>
            <person name="Tsubouchi T."/>
            <person name="Morono Y."/>
            <person name="Uchiyama I."/>
            <person name="Ito T."/>
            <person name="Fujiyama A."/>
            <person name="Inagaki F."/>
            <person name="Takami H."/>
        </authorList>
    </citation>
    <scope>NUCLEOTIDE SEQUENCE</scope>
    <source>
        <strain evidence="1">Expedition CK06-06</strain>
    </source>
</reference>
<dbReference type="AlphaFoldDB" id="X1LG89"/>
<protein>
    <submittedName>
        <fullName evidence="1">Uncharacterized protein</fullName>
    </submittedName>
</protein>
<dbReference type="EMBL" id="BARV01007049">
    <property type="protein sequence ID" value="GAI18337.1"/>
    <property type="molecule type" value="Genomic_DNA"/>
</dbReference>
<name>X1LG89_9ZZZZ</name>
<sequence length="31" mass="3796">VKPDEYMANYAAGWVEHPEYDWAYTYTYHQP</sequence>
<gene>
    <name evidence="1" type="ORF">S06H3_14411</name>
</gene>
<comment type="caution">
    <text evidence="1">The sequence shown here is derived from an EMBL/GenBank/DDBJ whole genome shotgun (WGS) entry which is preliminary data.</text>
</comment>
<accession>X1LG89</accession>
<feature type="non-terminal residue" evidence="1">
    <location>
        <position position="1"/>
    </location>
</feature>